<dbReference type="Proteomes" id="UP000308549">
    <property type="component" value="Unassembled WGS sequence"/>
</dbReference>
<accession>A0A4U0TMM8</accession>
<feature type="compositionally biased region" description="Low complexity" evidence="1">
    <location>
        <begin position="62"/>
        <end position="84"/>
    </location>
</feature>
<proteinExistence type="predicted"/>
<evidence type="ECO:0000256" key="1">
    <source>
        <dbReference type="SAM" id="MobiDB-lite"/>
    </source>
</evidence>
<feature type="region of interest" description="Disordered" evidence="1">
    <location>
        <begin position="321"/>
        <end position="383"/>
    </location>
</feature>
<dbReference type="AlphaFoldDB" id="A0A4U0TMM8"/>
<feature type="compositionally biased region" description="Polar residues" evidence="1">
    <location>
        <begin position="338"/>
        <end position="358"/>
    </location>
</feature>
<evidence type="ECO:0000313" key="3">
    <source>
        <dbReference type="Proteomes" id="UP000308549"/>
    </source>
</evidence>
<feature type="region of interest" description="Disordered" evidence="1">
    <location>
        <begin position="62"/>
        <end position="85"/>
    </location>
</feature>
<dbReference type="OrthoDB" id="3533623at2759"/>
<name>A0A4U0TMM8_9PEZI</name>
<evidence type="ECO:0000313" key="2">
    <source>
        <dbReference type="EMBL" id="TKA23137.1"/>
    </source>
</evidence>
<reference evidence="2 3" key="1">
    <citation type="submission" date="2017-03" db="EMBL/GenBank/DDBJ databases">
        <title>Genomes of endolithic fungi from Antarctica.</title>
        <authorList>
            <person name="Coleine C."/>
            <person name="Masonjones S."/>
            <person name="Stajich J.E."/>
        </authorList>
    </citation>
    <scope>NUCLEOTIDE SEQUENCE [LARGE SCALE GENOMIC DNA]</scope>
    <source>
        <strain evidence="2 3">CCFEE 6315</strain>
    </source>
</reference>
<protein>
    <submittedName>
        <fullName evidence="2">Uncharacterized protein</fullName>
    </submittedName>
</protein>
<sequence>MPSHQQQQQQQQRHWPSMSSDSSTTVSSAGSSYQLILDHVLSYPGSYEIPLRTMYSLNCAPRPNSAPSNSPSSAGSSPTSPQRSFQDHDVAHAFQENLMAQISQLPQQPSSLPPSFITSFVRRCFPSELILVDFPQALTGLDYLKDLETRRRREVAAAMHRLDIDRAALDQDAVALSDRYPGVLQWVQSIEEKERKVEALYTQLYVVLRRWILINELSLLPFNKHNCVAMLNTVYPPVVSSQPTSSLTPEVLKGQRDGFFKYIISVEKHGPRMLSNLMQQGKAAGEDNGWLAVTRTLGKYLLLANSVINECADILGVQDVSPRKHRDSGGSRPRKTDSGVSFQSTDRPSTRASSNADQTPPPPPPEPVRPKAPTGSKSSTALERLARGLRTIGRSRADVTEMTRDEWPPASPPPAEKSRGLRKMRSMGSIETRKGQASAMKAAAENPMFDVEAMRKQRMKYDAGVAMQQKFGQKPMAFEI</sequence>
<comment type="caution">
    <text evidence="2">The sequence shown here is derived from an EMBL/GenBank/DDBJ whole genome shotgun (WGS) entry which is preliminary data.</text>
</comment>
<dbReference type="EMBL" id="NAJL01000060">
    <property type="protein sequence ID" value="TKA23137.1"/>
    <property type="molecule type" value="Genomic_DNA"/>
</dbReference>
<gene>
    <name evidence="2" type="ORF">B0A50_07167</name>
</gene>
<keyword evidence="3" id="KW-1185">Reference proteome</keyword>
<organism evidence="2 3">
    <name type="scientific">Salinomyces thailandicus</name>
    <dbReference type="NCBI Taxonomy" id="706561"/>
    <lineage>
        <taxon>Eukaryota</taxon>
        <taxon>Fungi</taxon>
        <taxon>Dikarya</taxon>
        <taxon>Ascomycota</taxon>
        <taxon>Pezizomycotina</taxon>
        <taxon>Dothideomycetes</taxon>
        <taxon>Dothideomycetidae</taxon>
        <taxon>Mycosphaerellales</taxon>
        <taxon>Teratosphaeriaceae</taxon>
        <taxon>Salinomyces</taxon>
    </lineage>
</organism>
<feature type="region of interest" description="Disordered" evidence="1">
    <location>
        <begin position="1"/>
        <end position="26"/>
    </location>
</feature>
<feature type="region of interest" description="Disordered" evidence="1">
    <location>
        <begin position="401"/>
        <end position="436"/>
    </location>
</feature>